<dbReference type="AlphaFoldDB" id="A0A6M3MGF4"/>
<evidence type="ECO:0000259" key="1">
    <source>
        <dbReference type="SMART" id="SM00507"/>
    </source>
</evidence>
<keyword evidence="2" id="KW-0378">Hydrolase</keyword>
<dbReference type="EMBL" id="MT143864">
    <property type="protein sequence ID" value="QJB03872.1"/>
    <property type="molecule type" value="Genomic_DNA"/>
</dbReference>
<name>A0A6M3MGF4_9ZZZZ</name>
<proteinExistence type="predicted"/>
<dbReference type="GO" id="GO:0008270">
    <property type="term" value="F:zinc ion binding"/>
    <property type="evidence" value="ECO:0007669"/>
    <property type="project" value="InterPro"/>
</dbReference>
<dbReference type="GO" id="GO:0003676">
    <property type="term" value="F:nucleic acid binding"/>
    <property type="evidence" value="ECO:0007669"/>
    <property type="project" value="InterPro"/>
</dbReference>
<dbReference type="CDD" id="cd00085">
    <property type="entry name" value="HNHc"/>
    <property type="match status" value="1"/>
</dbReference>
<dbReference type="InterPro" id="IPR003615">
    <property type="entry name" value="HNH_nuc"/>
</dbReference>
<evidence type="ECO:0000313" key="2">
    <source>
        <dbReference type="EMBL" id="QJB03872.1"/>
    </source>
</evidence>
<keyword evidence="2" id="KW-0540">Nuclease</keyword>
<protein>
    <submittedName>
        <fullName evidence="2">Putative homing endonuclease</fullName>
    </submittedName>
</protein>
<sequence length="122" mass="14638">MRKALDMKFCECGCGEIVKPGRRFIHGHNRRGDGEGFTEELREKIRDRDRRICQLCGRRESEIFKLYKDDLNVHHIDYDKTNNDPMNLISLCRECHSKTGSDREFWQVYFMKMTEEKTLINF</sequence>
<gene>
    <name evidence="2" type="ORF">MM171B00540_0011</name>
</gene>
<organism evidence="2">
    <name type="scientific">viral metagenome</name>
    <dbReference type="NCBI Taxonomy" id="1070528"/>
    <lineage>
        <taxon>unclassified sequences</taxon>
        <taxon>metagenomes</taxon>
        <taxon>organismal metagenomes</taxon>
    </lineage>
</organism>
<dbReference type="GO" id="GO:0004519">
    <property type="term" value="F:endonuclease activity"/>
    <property type="evidence" value="ECO:0007669"/>
    <property type="project" value="UniProtKB-KW"/>
</dbReference>
<keyword evidence="2" id="KW-0255">Endonuclease</keyword>
<dbReference type="InterPro" id="IPR002711">
    <property type="entry name" value="HNH"/>
</dbReference>
<dbReference type="Pfam" id="PF01844">
    <property type="entry name" value="HNH"/>
    <property type="match status" value="1"/>
</dbReference>
<feature type="domain" description="HNH nuclease" evidence="1">
    <location>
        <begin position="40"/>
        <end position="97"/>
    </location>
</feature>
<accession>A0A6M3MGF4</accession>
<dbReference type="SMART" id="SM00507">
    <property type="entry name" value="HNHc"/>
    <property type="match status" value="1"/>
</dbReference>
<reference evidence="2" key="1">
    <citation type="submission" date="2020-03" db="EMBL/GenBank/DDBJ databases">
        <title>The deep terrestrial virosphere.</title>
        <authorList>
            <person name="Holmfeldt K."/>
            <person name="Nilsson E."/>
            <person name="Simone D."/>
            <person name="Lopez-Fernandez M."/>
            <person name="Wu X."/>
            <person name="de Brujin I."/>
            <person name="Lundin D."/>
            <person name="Andersson A."/>
            <person name="Bertilsson S."/>
            <person name="Dopson M."/>
        </authorList>
    </citation>
    <scope>NUCLEOTIDE SEQUENCE</scope>
    <source>
        <strain evidence="2">MM171B00540</strain>
    </source>
</reference>
<dbReference type="Gene3D" id="1.10.30.50">
    <property type="match status" value="1"/>
</dbReference>